<dbReference type="InterPro" id="IPR036412">
    <property type="entry name" value="HAD-like_sf"/>
</dbReference>
<dbReference type="InterPro" id="IPR023214">
    <property type="entry name" value="HAD_sf"/>
</dbReference>
<evidence type="ECO:0000256" key="4">
    <source>
        <dbReference type="ARBA" id="ARBA00022842"/>
    </source>
</evidence>
<dbReference type="EMBL" id="BAAAXQ010000015">
    <property type="protein sequence ID" value="GAA3012770.1"/>
    <property type="molecule type" value="Genomic_DNA"/>
</dbReference>
<keyword evidence="6" id="KW-1185">Reference proteome</keyword>
<reference evidence="5 6" key="1">
    <citation type="journal article" date="2019" name="Int. J. Syst. Evol. Microbiol.">
        <title>The Global Catalogue of Microorganisms (GCM) 10K type strain sequencing project: providing services to taxonomists for standard genome sequencing and annotation.</title>
        <authorList>
            <consortium name="The Broad Institute Genomics Platform"/>
            <consortium name="The Broad Institute Genome Sequencing Center for Infectious Disease"/>
            <person name="Wu L."/>
            <person name="Ma J."/>
        </authorList>
    </citation>
    <scope>NUCLEOTIDE SEQUENCE [LARGE SCALE GENOMIC DNA]</scope>
    <source>
        <strain evidence="5 6">JCM 8736</strain>
    </source>
</reference>
<keyword evidence="3 5" id="KW-0378">Hydrolase</keyword>
<organism evidence="5 6">
    <name type="scientific">Tetragenococcus solitarius</name>
    <dbReference type="NCBI Taxonomy" id="71453"/>
    <lineage>
        <taxon>Bacteria</taxon>
        <taxon>Bacillati</taxon>
        <taxon>Bacillota</taxon>
        <taxon>Bacilli</taxon>
        <taxon>Lactobacillales</taxon>
        <taxon>Enterococcaceae</taxon>
        <taxon>Tetragenococcus</taxon>
    </lineage>
</organism>
<dbReference type="RefSeq" id="WP_068708743.1">
    <property type="nucleotide sequence ID" value="NZ_BAAAXQ010000015.1"/>
</dbReference>
<dbReference type="PANTHER" id="PTHR46470:SF2">
    <property type="entry name" value="GLYCERALDEHYDE 3-PHOSPHATE PHOSPHATASE"/>
    <property type="match status" value="1"/>
</dbReference>
<comment type="cofactor">
    <cofactor evidence="1">
        <name>Mg(2+)</name>
        <dbReference type="ChEBI" id="CHEBI:18420"/>
    </cofactor>
</comment>
<dbReference type="InterPro" id="IPR006439">
    <property type="entry name" value="HAD-SF_hydro_IA"/>
</dbReference>
<protein>
    <submittedName>
        <fullName evidence="5">HAD family hydrolase</fullName>
    </submittedName>
</protein>
<proteinExistence type="predicted"/>
<keyword evidence="2" id="KW-0479">Metal-binding</keyword>
<dbReference type="InterPro" id="IPR051400">
    <property type="entry name" value="HAD-like_hydrolase"/>
</dbReference>
<evidence type="ECO:0000256" key="3">
    <source>
        <dbReference type="ARBA" id="ARBA00022801"/>
    </source>
</evidence>
<sequence>MQAIFFDVDDTLYDQLRPFKQAFEKHFDFNDVPLEPLYTTSRKLSDEVFHLVENGQMDIQEMHVYRIKQALAYFDKDISYKEAVMFQKDYENFQEAITPFPDVIDLLELCCQNKVAMGIITNGPLVHQKRKIEQLGIINWIPIENIIISSEVNVAKPDTRIFRLAESKVQSTNEQIYYVGDSFKNDIIGAKKAGWKTIWYNHRHHKKLPNTVNSDYTITSKNKLFETSRKIVLGT</sequence>
<dbReference type="PRINTS" id="PR00413">
    <property type="entry name" value="HADHALOGNASE"/>
</dbReference>
<dbReference type="InterPro" id="IPR023198">
    <property type="entry name" value="PGP-like_dom2"/>
</dbReference>
<dbReference type="SUPFAM" id="SSF56784">
    <property type="entry name" value="HAD-like"/>
    <property type="match status" value="1"/>
</dbReference>
<dbReference type="SFLD" id="SFLDS00003">
    <property type="entry name" value="Haloacid_Dehalogenase"/>
    <property type="match status" value="1"/>
</dbReference>
<name>A0ABN3Y1A5_9ENTE</name>
<evidence type="ECO:0000256" key="1">
    <source>
        <dbReference type="ARBA" id="ARBA00001946"/>
    </source>
</evidence>
<evidence type="ECO:0000256" key="2">
    <source>
        <dbReference type="ARBA" id="ARBA00022723"/>
    </source>
</evidence>
<dbReference type="Gene3D" id="3.40.50.1000">
    <property type="entry name" value="HAD superfamily/HAD-like"/>
    <property type="match status" value="1"/>
</dbReference>
<evidence type="ECO:0000313" key="6">
    <source>
        <dbReference type="Proteomes" id="UP001501577"/>
    </source>
</evidence>
<keyword evidence="4" id="KW-0460">Magnesium</keyword>
<gene>
    <name evidence="5" type="ORF">GCM10019998_06220</name>
</gene>
<evidence type="ECO:0000313" key="5">
    <source>
        <dbReference type="EMBL" id="GAA3012770.1"/>
    </source>
</evidence>
<dbReference type="NCBIfam" id="TIGR01549">
    <property type="entry name" value="HAD-SF-IA-v1"/>
    <property type="match status" value="1"/>
</dbReference>
<accession>A0ABN3Y1A5</accession>
<comment type="caution">
    <text evidence="5">The sequence shown here is derived from an EMBL/GenBank/DDBJ whole genome shotgun (WGS) entry which is preliminary data.</text>
</comment>
<dbReference type="Gene3D" id="1.10.150.240">
    <property type="entry name" value="Putative phosphatase, domain 2"/>
    <property type="match status" value="1"/>
</dbReference>
<dbReference type="Proteomes" id="UP001501577">
    <property type="component" value="Unassembled WGS sequence"/>
</dbReference>
<dbReference type="PANTHER" id="PTHR46470">
    <property type="entry name" value="N-ACYLNEURAMINATE-9-PHOSPHATASE"/>
    <property type="match status" value="1"/>
</dbReference>
<dbReference type="SFLD" id="SFLDG01129">
    <property type="entry name" value="C1.5:_HAD__Beta-PGM__Phosphata"/>
    <property type="match status" value="1"/>
</dbReference>
<dbReference type="Pfam" id="PF00702">
    <property type="entry name" value="Hydrolase"/>
    <property type="match status" value="1"/>
</dbReference>
<dbReference type="GO" id="GO:0016787">
    <property type="term" value="F:hydrolase activity"/>
    <property type="evidence" value="ECO:0007669"/>
    <property type="project" value="UniProtKB-KW"/>
</dbReference>